<keyword evidence="4" id="KW-1185">Reference proteome</keyword>
<dbReference type="SUPFAM" id="SSF141673">
    <property type="entry name" value="MOSC N-terminal domain-like"/>
    <property type="match status" value="1"/>
</dbReference>
<dbReference type="PANTHER" id="PTHR14237:SF19">
    <property type="entry name" value="MITOCHONDRIAL AMIDOXIME REDUCING COMPONENT 1"/>
    <property type="match status" value="1"/>
</dbReference>
<comment type="caution">
    <text evidence="3">The sequence shown here is derived from an EMBL/GenBank/DDBJ whole genome shotgun (WGS) entry which is preliminary data.</text>
</comment>
<sequence>MVGGSSAGDRFDAVQPRLAPDAILLTNNVTTTNVLAERTVGGSTPHGTVTPTTGTPATASAWHGDRVRLTSIHTYPVKGCHRLDHDGAFVQPWGLAGDRRWMVVDVDGVGVTQRQTTRLVRLRATVRPGGLVLRADGQPDLDVPEPAGGDPVPVRTFRSRTIRVAALPAGPAADAWLGALLDRPVRLVWLAHPARHVAAGAREHDTGDQVSFADAYPLLLTNAASLDALNGWLAEAGEEPVPMTRFRPNLVVDDAPAWAEDGWAGRSLRIGDLRLRAAGPCDRCVVTTTDQETGVRAKEPLRTLGRHRNIGQQLLFGLNVVPVDSGRLHVGERVVVEP</sequence>
<name>I0KXR2_9ACTN</name>
<dbReference type="Proteomes" id="UP000003448">
    <property type="component" value="Unassembled WGS sequence"/>
</dbReference>
<proteinExistence type="predicted"/>
<dbReference type="InterPro" id="IPR011037">
    <property type="entry name" value="Pyrv_Knase-like_insert_dom_sf"/>
</dbReference>
<accession>I0KXR2</accession>
<dbReference type="SUPFAM" id="SSF50800">
    <property type="entry name" value="PK beta-barrel domain-like"/>
    <property type="match status" value="1"/>
</dbReference>
<protein>
    <submittedName>
        <fullName evidence="3">MOSC domain-containing protein</fullName>
    </submittedName>
</protein>
<organism evidence="3 4">
    <name type="scientific">Micromonospora lupini str. Lupac 08</name>
    <dbReference type="NCBI Taxonomy" id="1150864"/>
    <lineage>
        <taxon>Bacteria</taxon>
        <taxon>Bacillati</taxon>
        <taxon>Actinomycetota</taxon>
        <taxon>Actinomycetes</taxon>
        <taxon>Micromonosporales</taxon>
        <taxon>Micromonosporaceae</taxon>
        <taxon>Micromonospora</taxon>
    </lineage>
</organism>
<dbReference type="InterPro" id="IPR005303">
    <property type="entry name" value="MOCOS_middle"/>
</dbReference>
<evidence type="ECO:0000313" key="3">
    <source>
        <dbReference type="EMBL" id="CCH16359.1"/>
    </source>
</evidence>
<evidence type="ECO:0000313" key="4">
    <source>
        <dbReference type="Proteomes" id="UP000003448"/>
    </source>
</evidence>
<evidence type="ECO:0000256" key="1">
    <source>
        <dbReference type="SAM" id="MobiDB-lite"/>
    </source>
</evidence>
<dbReference type="EMBL" id="CAIE01000013">
    <property type="protein sequence ID" value="CCH16359.1"/>
    <property type="molecule type" value="Genomic_DNA"/>
</dbReference>
<dbReference type="InterPro" id="IPR005302">
    <property type="entry name" value="MoCF_Sase_C"/>
</dbReference>
<dbReference type="GO" id="GO:0030151">
    <property type="term" value="F:molybdenum ion binding"/>
    <property type="evidence" value="ECO:0007669"/>
    <property type="project" value="InterPro"/>
</dbReference>
<gene>
    <name evidence="3" type="ORF">MILUP08_41273</name>
</gene>
<evidence type="ECO:0000259" key="2">
    <source>
        <dbReference type="PROSITE" id="PS51340"/>
    </source>
</evidence>
<dbReference type="GO" id="GO:0003824">
    <property type="term" value="F:catalytic activity"/>
    <property type="evidence" value="ECO:0007669"/>
    <property type="project" value="InterPro"/>
</dbReference>
<dbReference type="PROSITE" id="PS51340">
    <property type="entry name" value="MOSC"/>
    <property type="match status" value="1"/>
</dbReference>
<dbReference type="AlphaFoldDB" id="I0KXR2"/>
<dbReference type="eggNOG" id="COG3217">
    <property type="taxonomic scope" value="Bacteria"/>
</dbReference>
<dbReference type="GO" id="GO:0030170">
    <property type="term" value="F:pyridoxal phosphate binding"/>
    <property type="evidence" value="ECO:0007669"/>
    <property type="project" value="InterPro"/>
</dbReference>
<dbReference type="PANTHER" id="PTHR14237">
    <property type="entry name" value="MOLYBDOPTERIN COFACTOR SULFURASE MOSC"/>
    <property type="match status" value="1"/>
</dbReference>
<feature type="domain" description="MOSC" evidence="2">
    <location>
        <begin position="185"/>
        <end position="337"/>
    </location>
</feature>
<reference evidence="4" key="1">
    <citation type="journal article" date="2012" name="J. Bacteriol.">
        <title>Genome Sequence of Micromonospora lupini Lupac 08, Isolated from Root Nodules of Lupinus angustifolius.</title>
        <authorList>
            <person name="Alonso-Vega P."/>
            <person name="Normand P."/>
            <person name="Bacigalupe R."/>
            <person name="Pujic P."/>
            <person name="Lajus A."/>
            <person name="Vallenet D."/>
            <person name="Carro L."/>
            <person name="Coll P."/>
            <person name="Trujillo M.E."/>
        </authorList>
    </citation>
    <scope>NUCLEOTIDE SEQUENCE [LARGE SCALE GENOMIC DNA]</scope>
    <source>
        <strain evidence="4">Lupac 08</strain>
    </source>
</reference>
<dbReference type="STRING" id="1150864.MILUP08_41273"/>
<dbReference type="Pfam" id="PF03476">
    <property type="entry name" value="MOSC_N"/>
    <property type="match status" value="1"/>
</dbReference>
<feature type="region of interest" description="Disordered" evidence="1">
    <location>
        <begin position="39"/>
        <end position="58"/>
    </location>
</feature>
<dbReference type="Pfam" id="PF03473">
    <property type="entry name" value="MOSC"/>
    <property type="match status" value="1"/>
</dbReference>